<proteinExistence type="predicted"/>
<evidence type="ECO:0000313" key="1">
    <source>
        <dbReference type="EMBL" id="MBG3876005.1"/>
    </source>
</evidence>
<protein>
    <submittedName>
        <fullName evidence="1">Uncharacterized protein</fullName>
    </submittedName>
</protein>
<comment type="caution">
    <text evidence="1">The sequence shown here is derived from an EMBL/GenBank/DDBJ whole genome shotgun (WGS) entry which is preliminary data.</text>
</comment>
<accession>A0ABS0J1D2</accession>
<name>A0ABS0J1D2_9BACT</name>
<feature type="non-terminal residue" evidence="1">
    <location>
        <position position="62"/>
    </location>
</feature>
<dbReference type="Proteomes" id="UP001194469">
    <property type="component" value="Unassembled WGS sequence"/>
</dbReference>
<organism evidence="1 2">
    <name type="scientific">Nitratidesulfovibrio oxamicus</name>
    <dbReference type="NCBI Taxonomy" id="32016"/>
    <lineage>
        <taxon>Bacteria</taxon>
        <taxon>Pseudomonadati</taxon>
        <taxon>Thermodesulfobacteriota</taxon>
        <taxon>Desulfovibrionia</taxon>
        <taxon>Desulfovibrionales</taxon>
        <taxon>Desulfovibrionaceae</taxon>
        <taxon>Nitratidesulfovibrio</taxon>
    </lineage>
</organism>
<reference evidence="1 2" key="1">
    <citation type="submission" date="2019-08" db="EMBL/GenBank/DDBJ databases">
        <authorList>
            <person name="Luo N."/>
        </authorList>
    </citation>
    <scope>NUCLEOTIDE SEQUENCE [LARGE SCALE GENOMIC DNA]</scope>
    <source>
        <strain evidence="1 2">NCIMB 9442</strain>
    </source>
</reference>
<gene>
    <name evidence="1" type="ORF">FVW20_02925</name>
</gene>
<dbReference type="EMBL" id="VRYY01000063">
    <property type="protein sequence ID" value="MBG3876005.1"/>
    <property type="molecule type" value="Genomic_DNA"/>
</dbReference>
<evidence type="ECO:0000313" key="2">
    <source>
        <dbReference type="Proteomes" id="UP001194469"/>
    </source>
</evidence>
<sequence length="62" mass="6525">MDITGVDIIVRVGGLEVLRSPRAEVVSRRRAVITRAEVELPDPDGSVRAALAVGQPVSLGFG</sequence>
<keyword evidence="2" id="KW-1185">Reference proteome</keyword>